<dbReference type="Gene3D" id="2.40.160.20">
    <property type="match status" value="1"/>
</dbReference>
<organism evidence="2 3">
    <name type="scientific">[Emmonsia] crescens</name>
    <dbReference type="NCBI Taxonomy" id="73230"/>
    <lineage>
        <taxon>Eukaryota</taxon>
        <taxon>Fungi</taxon>
        <taxon>Dikarya</taxon>
        <taxon>Ascomycota</taxon>
        <taxon>Pezizomycotina</taxon>
        <taxon>Eurotiomycetes</taxon>
        <taxon>Eurotiomycetidae</taxon>
        <taxon>Onygenales</taxon>
        <taxon>Ajellomycetaceae</taxon>
        <taxon>Emergomyces</taxon>
    </lineage>
</organism>
<comment type="caution">
    <text evidence="2">The sequence shown here is derived from an EMBL/GenBank/DDBJ whole genome shotgun (WGS) entry which is preliminary data.</text>
</comment>
<evidence type="ECO:0000313" key="3">
    <source>
        <dbReference type="Proteomes" id="UP000034164"/>
    </source>
</evidence>
<dbReference type="Pfam" id="PF11578">
    <property type="entry name" value="DUF3237"/>
    <property type="match status" value="1"/>
</dbReference>
<dbReference type="VEuPathDB" id="FungiDB:EMCG_07082"/>
<feature type="chain" id="PRO_5002545829" evidence="1">
    <location>
        <begin position="18"/>
        <end position="177"/>
    </location>
</feature>
<evidence type="ECO:0000256" key="1">
    <source>
        <dbReference type="SAM" id="SignalP"/>
    </source>
</evidence>
<dbReference type="OrthoDB" id="3426753at2759"/>
<dbReference type="AlphaFoldDB" id="A0A0G2I9A9"/>
<protein>
    <submittedName>
        <fullName evidence="2">Uncharacterized protein</fullName>
    </submittedName>
</protein>
<sequence length="177" mass="19048">MLLKFFVLMCSAVGALATGGVFNPPKSKSFLSIDYQVGFPMNVTTPGGVVGVVPVLGGKIKGRFNGHIVGNISSSIEAVVPSPMGVYTSFDATYLFENDAGERILTKVVGLTTYSKVDLHGLGYATLSTDIEHLKWINTRMFVAEWQGRFQKGNAEIEIFEVKTGGRIDCEPIHAGS</sequence>
<dbReference type="Proteomes" id="UP000034164">
    <property type="component" value="Unassembled WGS sequence"/>
</dbReference>
<gene>
    <name evidence="2" type="ORF">EMCG_07082</name>
</gene>
<accession>A0A0G2I9A9</accession>
<keyword evidence="1" id="KW-0732">Signal</keyword>
<dbReference type="EMBL" id="LCZI01000303">
    <property type="protein sequence ID" value="KKZ67232.1"/>
    <property type="molecule type" value="Genomic_DNA"/>
</dbReference>
<proteinExistence type="predicted"/>
<evidence type="ECO:0000313" key="2">
    <source>
        <dbReference type="EMBL" id="KKZ67232.1"/>
    </source>
</evidence>
<reference evidence="3" key="1">
    <citation type="journal article" date="2015" name="PLoS Genet.">
        <title>The dynamic genome and transcriptome of the human fungal pathogen Blastomyces and close relative Emmonsia.</title>
        <authorList>
            <person name="Munoz J.F."/>
            <person name="Gauthier G.M."/>
            <person name="Desjardins C.A."/>
            <person name="Gallo J.E."/>
            <person name="Holder J."/>
            <person name="Sullivan T.D."/>
            <person name="Marty A.J."/>
            <person name="Carmen J.C."/>
            <person name="Chen Z."/>
            <person name="Ding L."/>
            <person name="Gujja S."/>
            <person name="Magrini V."/>
            <person name="Misas E."/>
            <person name="Mitreva M."/>
            <person name="Priest M."/>
            <person name="Saif S."/>
            <person name="Whiston E.A."/>
            <person name="Young S."/>
            <person name="Zeng Q."/>
            <person name="Goldman W.E."/>
            <person name="Mardis E.R."/>
            <person name="Taylor J.W."/>
            <person name="McEwen J.G."/>
            <person name="Clay O.K."/>
            <person name="Klein B.S."/>
            <person name="Cuomo C.A."/>
        </authorList>
    </citation>
    <scope>NUCLEOTIDE SEQUENCE [LARGE SCALE GENOMIC DNA]</scope>
    <source>
        <strain evidence="3">UAMH 3008</strain>
    </source>
</reference>
<name>A0A0G2I9A9_9EURO</name>
<feature type="signal peptide" evidence="1">
    <location>
        <begin position="1"/>
        <end position="17"/>
    </location>
</feature>